<sequence>MSASTAAIALLPAAVPTASPLGGLAEWFSRPGTLSGPGGIPTRLVEHLAYTGLTLAIALVIAVPIGLYVGHTGRGRVAVIAGSGMLRALPTLGMVTLFILLSGTLGIMPPIWALVLLAVPPLLAGIAAGISAVNPGVVDGARAMGLTESQVLFTVEVPNALPVLMGALRLAVLQVIATVAIVSIINLGGLGRYLIDGIAVRDYPQVFGGAVIIAALAIVVDAVLAMVQRIAVSPGLRTNTGGTP</sequence>
<evidence type="ECO:0000259" key="7">
    <source>
        <dbReference type="PROSITE" id="PS50928"/>
    </source>
</evidence>
<comment type="subcellular location">
    <subcellularLocation>
        <location evidence="6">Cell membrane</location>
        <topology evidence="6">Multi-pass membrane protein</topology>
    </subcellularLocation>
    <subcellularLocation>
        <location evidence="1">Membrane</location>
        <topology evidence="1">Multi-pass membrane protein</topology>
    </subcellularLocation>
</comment>
<evidence type="ECO:0000256" key="5">
    <source>
        <dbReference type="ARBA" id="ARBA00023136"/>
    </source>
</evidence>
<dbReference type="GO" id="GO:0005886">
    <property type="term" value="C:plasma membrane"/>
    <property type="evidence" value="ECO:0007669"/>
    <property type="project" value="UniProtKB-SubCell"/>
</dbReference>
<dbReference type="InterPro" id="IPR000515">
    <property type="entry name" value="MetI-like"/>
</dbReference>
<name>A0A1R4GJP9_9MICC</name>
<reference evidence="8 9" key="1">
    <citation type="submission" date="2017-02" db="EMBL/GenBank/DDBJ databases">
        <authorList>
            <person name="Peterson S.W."/>
        </authorList>
    </citation>
    <scope>NUCLEOTIDE SEQUENCE [LARGE SCALE GENOMIC DNA]</scope>
    <source>
        <strain evidence="8 9">B Ar 00.02</strain>
    </source>
</reference>
<feature type="transmembrane region" description="Helical" evidence="6">
    <location>
        <begin position="111"/>
        <end position="133"/>
    </location>
</feature>
<dbReference type="Gene3D" id="1.10.3720.10">
    <property type="entry name" value="MetI-like"/>
    <property type="match status" value="1"/>
</dbReference>
<dbReference type="InterPro" id="IPR051204">
    <property type="entry name" value="ABC_transp_perm/SBD"/>
</dbReference>
<dbReference type="InterPro" id="IPR035906">
    <property type="entry name" value="MetI-like_sf"/>
</dbReference>
<evidence type="ECO:0000256" key="2">
    <source>
        <dbReference type="ARBA" id="ARBA00022448"/>
    </source>
</evidence>
<keyword evidence="3 6" id="KW-0812">Transmembrane</keyword>
<dbReference type="GO" id="GO:0055085">
    <property type="term" value="P:transmembrane transport"/>
    <property type="evidence" value="ECO:0007669"/>
    <property type="project" value="InterPro"/>
</dbReference>
<dbReference type="CDD" id="cd06261">
    <property type="entry name" value="TM_PBP2"/>
    <property type="match status" value="1"/>
</dbReference>
<dbReference type="PROSITE" id="PS50928">
    <property type="entry name" value="ABC_TM1"/>
    <property type="match status" value="1"/>
</dbReference>
<gene>
    <name evidence="8" type="ORF">FM101_11005</name>
</gene>
<evidence type="ECO:0000256" key="6">
    <source>
        <dbReference type="RuleBase" id="RU363032"/>
    </source>
</evidence>
<feature type="transmembrane region" description="Helical" evidence="6">
    <location>
        <begin position="77"/>
        <end position="99"/>
    </location>
</feature>
<comment type="similarity">
    <text evidence="6">Belongs to the binding-protein-dependent transport system permease family.</text>
</comment>
<dbReference type="RefSeq" id="WP_086999516.1">
    <property type="nucleotide sequence ID" value="NZ_FUHW01000038.1"/>
</dbReference>
<dbReference type="Pfam" id="PF00528">
    <property type="entry name" value="BPD_transp_1"/>
    <property type="match status" value="1"/>
</dbReference>
<dbReference type="Proteomes" id="UP000195913">
    <property type="component" value="Unassembled WGS sequence"/>
</dbReference>
<dbReference type="AlphaFoldDB" id="A0A1R4GJP9"/>
<feature type="transmembrane region" description="Helical" evidence="6">
    <location>
        <begin position="207"/>
        <end position="227"/>
    </location>
</feature>
<proteinExistence type="inferred from homology"/>
<keyword evidence="9" id="KW-1185">Reference proteome</keyword>
<evidence type="ECO:0000256" key="3">
    <source>
        <dbReference type="ARBA" id="ARBA00022692"/>
    </source>
</evidence>
<dbReference type="SUPFAM" id="SSF161098">
    <property type="entry name" value="MetI-like"/>
    <property type="match status" value="1"/>
</dbReference>
<evidence type="ECO:0000313" key="8">
    <source>
        <dbReference type="EMBL" id="SJM68408.1"/>
    </source>
</evidence>
<keyword evidence="5 6" id="KW-0472">Membrane</keyword>
<dbReference type="EMBL" id="FUHW01000038">
    <property type="protein sequence ID" value="SJM68408.1"/>
    <property type="molecule type" value="Genomic_DNA"/>
</dbReference>
<dbReference type="GO" id="GO:0031460">
    <property type="term" value="P:glycine betaine transport"/>
    <property type="evidence" value="ECO:0007669"/>
    <property type="project" value="TreeGrafter"/>
</dbReference>
<dbReference type="PANTHER" id="PTHR30177:SF33">
    <property type="entry name" value="POSSIBLE OSMOPROTECTANT (GLYCINE BETAINE_CARNITINE_CHOLINE_L-PROLINE) TRANSPORT INTEGRAL MEMBRANE PROTEIN ABC TRANSPORTER PROZ"/>
    <property type="match status" value="1"/>
</dbReference>
<organism evidence="8 9">
    <name type="scientific">Arthrobacter rhombi</name>
    <dbReference type="NCBI Taxonomy" id="71253"/>
    <lineage>
        <taxon>Bacteria</taxon>
        <taxon>Bacillati</taxon>
        <taxon>Actinomycetota</taxon>
        <taxon>Actinomycetes</taxon>
        <taxon>Micrococcales</taxon>
        <taxon>Micrococcaceae</taxon>
        <taxon>Arthrobacter</taxon>
    </lineage>
</organism>
<protein>
    <submittedName>
        <fullName evidence="8">Glycine betaine ABC transport system permease protein</fullName>
    </submittedName>
</protein>
<feature type="transmembrane region" description="Helical" evidence="6">
    <location>
        <begin position="49"/>
        <end position="70"/>
    </location>
</feature>
<feature type="domain" description="ABC transmembrane type-1" evidence="7">
    <location>
        <begin position="44"/>
        <end position="224"/>
    </location>
</feature>
<feature type="transmembrane region" description="Helical" evidence="6">
    <location>
        <begin position="170"/>
        <end position="195"/>
    </location>
</feature>
<evidence type="ECO:0000256" key="4">
    <source>
        <dbReference type="ARBA" id="ARBA00022989"/>
    </source>
</evidence>
<keyword evidence="2 6" id="KW-0813">Transport</keyword>
<evidence type="ECO:0000313" key="9">
    <source>
        <dbReference type="Proteomes" id="UP000195913"/>
    </source>
</evidence>
<accession>A0A1R4GJP9</accession>
<dbReference type="PANTHER" id="PTHR30177">
    <property type="entry name" value="GLYCINE BETAINE/L-PROLINE TRANSPORT SYSTEM PERMEASE PROTEIN PROW"/>
    <property type="match status" value="1"/>
</dbReference>
<keyword evidence="4 6" id="KW-1133">Transmembrane helix</keyword>
<evidence type="ECO:0000256" key="1">
    <source>
        <dbReference type="ARBA" id="ARBA00004141"/>
    </source>
</evidence>